<evidence type="ECO:0000256" key="1">
    <source>
        <dbReference type="SAM" id="MobiDB-lite"/>
    </source>
</evidence>
<protein>
    <submittedName>
        <fullName evidence="3">Uncharacterized protein</fullName>
    </submittedName>
</protein>
<accession>A0A3N1HMU0</accession>
<sequence>MGDASCMTWGGLAVVLAYMLFAVVVGLVVVAVAAWGPMSQRRRDDDRTGRAVDAGMTRVEAAGERARRSATSAADRALDVAAPVLDRAAERSGRLAAEARRRAAARRAASGRPPAGGGDAAGEGDRLAG</sequence>
<reference evidence="3 4" key="1">
    <citation type="journal article" date="2015" name="Stand. Genomic Sci.">
        <title>Genomic Encyclopedia of Bacterial and Archaeal Type Strains, Phase III: the genomes of soil and plant-associated and newly described type strains.</title>
        <authorList>
            <person name="Whitman W.B."/>
            <person name="Woyke T."/>
            <person name="Klenk H.P."/>
            <person name="Zhou Y."/>
            <person name="Lilburn T.G."/>
            <person name="Beck B.J."/>
            <person name="De Vos P."/>
            <person name="Vandamme P."/>
            <person name="Eisen J.A."/>
            <person name="Garrity G."/>
            <person name="Hugenholtz P."/>
            <person name="Kyrpides N.C."/>
        </authorList>
    </citation>
    <scope>NUCLEOTIDE SEQUENCE [LARGE SCALE GENOMIC DNA]</scope>
    <source>
        <strain evidence="3 4">CECT 7306</strain>
    </source>
</reference>
<proteinExistence type="predicted"/>
<feature type="transmembrane region" description="Helical" evidence="2">
    <location>
        <begin position="12"/>
        <end position="35"/>
    </location>
</feature>
<feature type="region of interest" description="Disordered" evidence="1">
    <location>
        <begin position="39"/>
        <end position="74"/>
    </location>
</feature>
<keyword evidence="2" id="KW-0472">Membrane</keyword>
<keyword evidence="2" id="KW-1133">Transmembrane helix</keyword>
<feature type="compositionally biased region" description="Basic and acidic residues" evidence="1">
    <location>
        <begin position="90"/>
        <end position="101"/>
    </location>
</feature>
<dbReference type="EMBL" id="RJKN01000003">
    <property type="protein sequence ID" value="ROP43759.1"/>
    <property type="molecule type" value="Genomic_DNA"/>
</dbReference>
<organism evidence="3 4">
    <name type="scientific">Pseudokineococcus lusitanus</name>
    <dbReference type="NCBI Taxonomy" id="763993"/>
    <lineage>
        <taxon>Bacteria</taxon>
        <taxon>Bacillati</taxon>
        <taxon>Actinomycetota</taxon>
        <taxon>Actinomycetes</taxon>
        <taxon>Kineosporiales</taxon>
        <taxon>Kineosporiaceae</taxon>
        <taxon>Pseudokineococcus</taxon>
    </lineage>
</organism>
<feature type="region of interest" description="Disordered" evidence="1">
    <location>
        <begin position="90"/>
        <end position="129"/>
    </location>
</feature>
<evidence type="ECO:0000313" key="4">
    <source>
        <dbReference type="Proteomes" id="UP000276232"/>
    </source>
</evidence>
<dbReference type="AlphaFoldDB" id="A0A3N1HMU0"/>
<dbReference type="InParanoid" id="A0A3N1HMU0"/>
<keyword evidence="4" id="KW-1185">Reference proteome</keyword>
<evidence type="ECO:0000313" key="3">
    <source>
        <dbReference type="EMBL" id="ROP43759.1"/>
    </source>
</evidence>
<feature type="compositionally biased region" description="Basic and acidic residues" evidence="1">
    <location>
        <begin position="41"/>
        <end position="50"/>
    </location>
</feature>
<evidence type="ECO:0000256" key="2">
    <source>
        <dbReference type="SAM" id="Phobius"/>
    </source>
</evidence>
<keyword evidence="2" id="KW-0812">Transmembrane</keyword>
<comment type="caution">
    <text evidence="3">The sequence shown here is derived from an EMBL/GenBank/DDBJ whole genome shotgun (WGS) entry which is preliminary data.</text>
</comment>
<name>A0A3N1HMU0_9ACTN</name>
<dbReference type="Proteomes" id="UP000276232">
    <property type="component" value="Unassembled WGS sequence"/>
</dbReference>
<gene>
    <name evidence="3" type="ORF">EDC03_1353</name>
</gene>